<feature type="domain" description="Integrase zinc-binding" evidence="8">
    <location>
        <begin position="418"/>
        <end position="475"/>
    </location>
</feature>
<dbReference type="Pfam" id="PF17917">
    <property type="entry name" value="RT_RNaseH"/>
    <property type="match status" value="1"/>
</dbReference>
<keyword evidence="6" id="KW-0695">RNA-directed DNA polymerase</keyword>
<evidence type="ECO:0000256" key="3">
    <source>
        <dbReference type="ARBA" id="ARBA00022722"/>
    </source>
</evidence>
<protein>
    <recommendedName>
        <fullName evidence="11">Reverse transcriptase RNase H-like domain-containing protein</fullName>
    </recommendedName>
</protein>
<keyword evidence="10" id="KW-1185">Reference proteome</keyword>
<feature type="domain" description="Reverse transcriptase RNase H-like" evidence="7">
    <location>
        <begin position="189"/>
        <end position="257"/>
    </location>
</feature>
<keyword evidence="1" id="KW-0808">Transferase</keyword>
<dbReference type="InterPro" id="IPR041588">
    <property type="entry name" value="Integrase_H2C2"/>
</dbReference>
<dbReference type="Gene3D" id="3.10.10.10">
    <property type="entry name" value="HIV Type 1 Reverse Transcriptase, subunit A, domain 1"/>
    <property type="match status" value="1"/>
</dbReference>
<evidence type="ECO:0000256" key="6">
    <source>
        <dbReference type="ARBA" id="ARBA00022918"/>
    </source>
</evidence>
<accession>A0A9Q3GWT3</accession>
<name>A0A9Q3GWT3_9BASI</name>
<dbReference type="Proteomes" id="UP000765509">
    <property type="component" value="Unassembled WGS sequence"/>
</dbReference>
<sequence length="486" mass="56919">MTSIEKIIKEIIIAPRKGNIRLNPEFVVLEDAHTQALLLGTDYRRMYGIDNYNSRSRHITIGTEKEANVSHEIYQISTHDPLAELLNEFKEVQFSTNLTRKIRGHDIELCLDVKIPYPPMLRRPPYPESLETRKEIEKHVNELLDMDLIREIGHNEIVEITTPVLITWHDGRYRLCGDFRALNNYKKAGRQLKYSEASYGVTQTECLCLVWALEKLHYYLEDADFEVYIDCAALKSLLNINTTNRHMLRWQIAIQEYRGNMSIRYKGGKSHTNTDGLRRWRLDNVKSNRAYEPEGAAKINIHFMEIDTKNYLRFSEWAPESDTPESGDTEPEERETPILGLSSSELHNEFLKAVMKTYAKHNQCRLLLKILQQNYSSPELEAQLEEPLLRDYKDNKFFLIDGLLYHRGKHTSALTVIDRDHISLILQEFHHCPYMGHMSEDRTKERVARTARCPKWEQELSEYISTCERCQKANRDMGRSMGYFNT</sequence>
<keyword evidence="3" id="KW-0540">Nuclease</keyword>
<dbReference type="GO" id="GO:0003964">
    <property type="term" value="F:RNA-directed DNA polymerase activity"/>
    <property type="evidence" value="ECO:0007669"/>
    <property type="project" value="UniProtKB-KW"/>
</dbReference>
<evidence type="ECO:0000259" key="7">
    <source>
        <dbReference type="Pfam" id="PF17917"/>
    </source>
</evidence>
<gene>
    <name evidence="9" type="ORF">O181_022888</name>
</gene>
<dbReference type="AlphaFoldDB" id="A0A9Q3GWT3"/>
<dbReference type="GO" id="GO:0004519">
    <property type="term" value="F:endonuclease activity"/>
    <property type="evidence" value="ECO:0007669"/>
    <property type="project" value="UniProtKB-KW"/>
</dbReference>
<keyword evidence="4" id="KW-0255">Endonuclease</keyword>
<dbReference type="EMBL" id="AVOT02007106">
    <property type="protein sequence ID" value="MBW0483173.1"/>
    <property type="molecule type" value="Genomic_DNA"/>
</dbReference>
<dbReference type="InterPro" id="IPR041373">
    <property type="entry name" value="RT_RNaseH"/>
</dbReference>
<evidence type="ECO:0000259" key="8">
    <source>
        <dbReference type="Pfam" id="PF17921"/>
    </source>
</evidence>
<comment type="caution">
    <text evidence="9">The sequence shown here is derived from an EMBL/GenBank/DDBJ whole genome shotgun (WGS) entry which is preliminary data.</text>
</comment>
<dbReference type="Pfam" id="PF17921">
    <property type="entry name" value="Integrase_H2C2"/>
    <property type="match status" value="1"/>
</dbReference>
<reference evidence="9" key="1">
    <citation type="submission" date="2021-03" db="EMBL/GenBank/DDBJ databases">
        <title>Draft genome sequence of rust myrtle Austropuccinia psidii MF-1, a brazilian biotype.</title>
        <authorList>
            <person name="Quecine M.C."/>
            <person name="Pachon D.M.R."/>
            <person name="Bonatelli M.L."/>
            <person name="Correr F.H."/>
            <person name="Franceschini L.M."/>
            <person name="Leite T.F."/>
            <person name="Margarido G.R.A."/>
            <person name="Almeida C.A."/>
            <person name="Ferrarezi J.A."/>
            <person name="Labate C.A."/>
        </authorList>
    </citation>
    <scope>NUCLEOTIDE SEQUENCE</scope>
    <source>
        <strain evidence="9">MF-1</strain>
    </source>
</reference>
<dbReference type="SUPFAM" id="SSF56672">
    <property type="entry name" value="DNA/RNA polymerases"/>
    <property type="match status" value="1"/>
</dbReference>
<dbReference type="Gene3D" id="1.10.340.70">
    <property type="match status" value="1"/>
</dbReference>
<dbReference type="PANTHER" id="PTHR37984">
    <property type="entry name" value="PROTEIN CBG26694"/>
    <property type="match status" value="1"/>
</dbReference>
<evidence type="ECO:0000256" key="1">
    <source>
        <dbReference type="ARBA" id="ARBA00022679"/>
    </source>
</evidence>
<dbReference type="PANTHER" id="PTHR37984:SF5">
    <property type="entry name" value="PROTEIN NYNRIN-LIKE"/>
    <property type="match status" value="1"/>
</dbReference>
<evidence type="ECO:0008006" key="11">
    <source>
        <dbReference type="Google" id="ProtNLM"/>
    </source>
</evidence>
<dbReference type="InterPro" id="IPR050951">
    <property type="entry name" value="Retrovirus_Pol_polyprotein"/>
</dbReference>
<dbReference type="InterPro" id="IPR043502">
    <property type="entry name" value="DNA/RNA_pol_sf"/>
</dbReference>
<evidence type="ECO:0000313" key="10">
    <source>
        <dbReference type="Proteomes" id="UP000765509"/>
    </source>
</evidence>
<proteinExistence type="predicted"/>
<evidence type="ECO:0000256" key="4">
    <source>
        <dbReference type="ARBA" id="ARBA00022759"/>
    </source>
</evidence>
<organism evidence="9 10">
    <name type="scientific">Austropuccinia psidii MF-1</name>
    <dbReference type="NCBI Taxonomy" id="1389203"/>
    <lineage>
        <taxon>Eukaryota</taxon>
        <taxon>Fungi</taxon>
        <taxon>Dikarya</taxon>
        <taxon>Basidiomycota</taxon>
        <taxon>Pucciniomycotina</taxon>
        <taxon>Pucciniomycetes</taxon>
        <taxon>Pucciniales</taxon>
        <taxon>Sphaerophragmiaceae</taxon>
        <taxon>Austropuccinia</taxon>
    </lineage>
</organism>
<dbReference type="GO" id="GO:0016787">
    <property type="term" value="F:hydrolase activity"/>
    <property type="evidence" value="ECO:0007669"/>
    <property type="project" value="UniProtKB-KW"/>
</dbReference>
<evidence type="ECO:0000256" key="5">
    <source>
        <dbReference type="ARBA" id="ARBA00022801"/>
    </source>
</evidence>
<keyword evidence="2" id="KW-0548">Nucleotidyltransferase</keyword>
<evidence type="ECO:0000313" key="9">
    <source>
        <dbReference type="EMBL" id="MBW0483173.1"/>
    </source>
</evidence>
<dbReference type="OrthoDB" id="4358334at2759"/>
<evidence type="ECO:0000256" key="2">
    <source>
        <dbReference type="ARBA" id="ARBA00022695"/>
    </source>
</evidence>
<keyword evidence="5" id="KW-0378">Hydrolase</keyword>